<dbReference type="InterPro" id="IPR015424">
    <property type="entry name" value="PyrdxlP-dep_Trfase"/>
</dbReference>
<dbReference type="PANTHER" id="PTHR30244:SF34">
    <property type="entry name" value="DTDP-4-AMINO-4,6-DIDEOXYGALACTOSE TRANSAMINASE"/>
    <property type="match status" value="1"/>
</dbReference>
<reference evidence="1" key="1">
    <citation type="journal article" date="2015" name="Nature">
        <title>Complex archaea that bridge the gap between prokaryotes and eukaryotes.</title>
        <authorList>
            <person name="Spang A."/>
            <person name="Saw J.H."/>
            <person name="Jorgensen S.L."/>
            <person name="Zaremba-Niedzwiedzka K."/>
            <person name="Martijn J."/>
            <person name="Lind A.E."/>
            <person name="van Eijk R."/>
            <person name="Schleper C."/>
            <person name="Guy L."/>
            <person name="Ettema T.J."/>
        </authorList>
    </citation>
    <scope>NUCLEOTIDE SEQUENCE</scope>
</reference>
<dbReference type="Pfam" id="PF01041">
    <property type="entry name" value="DegT_DnrJ_EryC1"/>
    <property type="match status" value="1"/>
</dbReference>
<dbReference type="InterPro" id="IPR015421">
    <property type="entry name" value="PyrdxlP-dep_Trfase_major"/>
</dbReference>
<dbReference type="InterPro" id="IPR015422">
    <property type="entry name" value="PyrdxlP-dep_Trfase_small"/>
</dbReference>
<gene>
    <name evidence="1" type="ORF">LCGC14_1217290</name>
</gene>
<dbReference type="InterPro" id="IPR000653">
    <property type="entry name" value="DegT/StrS_aminotransferase"/>
</dbReference>
<dbReference type="GO" id="GO:0008483">
    <property type="term" value="F:transaminase activity"/>
    <property type="evidence" value="ECO:0007669"/>
    <property type="project" value="TreeGrafter"/>
</dbReference>
<name>A0A0F9NUL6_9ZZZZ</name>
<dbReference type="GO" id="GO:0000271">
    <property type="term" value="P:polysaccharide biosynthetic process"/>
    <property type="evidence" value="ECO:0007669"/>
    <property type="project" value="TreeGrafter"/>
</dbReference>
<dbReference type="EMBL" id="LAZR01006377">
    <property type="protein sequence ID" value="KKM92555.1"/>
    <property type="molecule type" value="Genomic_DNA"/>
</dbReference>
<dbReference type="CDD" id="cd00616">
    <property type="entry name" value="AHBA_syn"/>
    <property type="match status" value="1"/>
</dbReference>
<dbReference type="AlphaFoldDB" id="A0A0F9NUL6"/>
<protein>
    <recommendedName>
        <fullName evidence="2">DegT/DnrJ/EryC1/StrS aminotransferase</fullName>
    </recommendedName>
</protein>
<evidence type="ECO:0000313" key="1">
    <source>
        <dbReference type="EMBL" id="KKM92555.1"/>
    </source>
</evidence>
<organism evidence="1">
    <name type="scientific">marine sediment metagenome</name>
    <dbReference type="NCBI Taxonomy" id="412755"/>
    <lineage>
        <taxon>unclassified sequences</taxon>
        <taxon>metagenomes</taxon>
        <taxon>ecological metagenomes</taxon>
    </lineage>
</organism>
<evidence type="ECO:0008006" key="2">
    <source>
        <dbReference type="Google" id="ProtNLM"/>
    </source>
</evidence>
<dbReference type="SUPFAM" id="SSF53383">
    <property type="entry name" value="PLP-dependent transferases"/>
    <property type="match status" value="1"/>
</dbReference>
<comment type="caution">
    <text evidence="1">The sequence shown here is derived from an EMBL/GenBank/DDBJ whole genome shotgun (WGS) entry which is preliminary data.</text>
</comment>
<dbReference type="Gene3D" id="3.90.1150.10">
    <property type="entry name" value="Aspartate Aminotransferase, domain 1"/>
    <property type="match status" value="1"/>
</dbReference>
<dbReference type="Gene3D" id="3.40.640.10">
    <property type="entry name" value="Type I PLP-dependent aspartate aminotransferase-like (Major domain)"/>
    <property type="match status" value="1"/>
</dbReference>
<proteinExistence type="predicted"/>
<dbReference type="PIRSF" id="PIRSF000390">
    <property type="entry name" value="PLP_StrS"/>
    <property type="match status" value="1"/>
</dbReference>
<dbReference type="PANTHER" id="PTHR30244">
    <property type="entry name" value="TRANSAMINASE"/>
    <property type="match status" value="1"/>
</dbReference>
<accession>A0A0F9NUL6</accession>
<sequence>MEIMGKEEIEALTEAIKSQQLWRGLKGTYPGGVFVDKFEEALVKHFGKKYAYAVNTGTSANEAAVAGMRPQPGDEIICPATTPVFTAMSILAAGCIPVFSEVDPRTLIIDPAKIEEKISAKTKAFYIVHLWGQPAQIDELMEIAGKHNLKVIEDCAQAFNCYYEDGKVGTFGDVAVFSLQQSKHITSGEGGFLITDDADIYKHALLYSNCGMPWFGHGLEVPEPQSIAGFIPRGHLSFGHNHRMGELQAAVAFAQLPKLSRFNEKRNELVKVLKEELRDCPGILPAKIYPRTVPNYWGVPLQIDPEKTKLSAYEVHMLCLEEEGVTLDFFNDTVCYLEPLFQKIQKDKKTPFGYPLPDHVSYRPGSCPISEEAAKRTLRVWTHHGKEIDEIRSEAIALKNTMMRHMDISKK</sequence>
<dbReference type="GO" id="GO:0030170">
    <property type="term" value="F:pyridoxal phosphate binding"/>
    <property type="evidence" value="ECO:0007669"/>
    <property type="project" value="TreeGrafter"/>
</dbReference>